<dbReference type="EMBL" id="CASHTH010000212">
    <property type="protein sequence ID" value="CAI7994460.1"/>
    <property type="molecule type" value="Genomic_DNA"/>
</dbReference>
<evidence type="ECO:0000313" key="3">
    <source>
        <dbReference type="EMBL" id="CAI7994460.1"/>
    </source>
</evidence>
<dbReference type="SUPFAM" id="SSF81383">
    <property type="entry name" value="F-box domain"/>
    <property type="match status" value="1"/>
</dbReference>
<keyword evidence="4" id="KW-1185">Reference proteome</keyword>
<dbReference type="Gene3D" id="1.20.1280.50">
    <property type="match status" value="1"/>
</dbReference>
<dbReference type="Pfam" id="PF12937">
    <property type="entry name" value="F-box-like"/>
    <property type="match status" value="1"/>
</dbReference>
<comment type="caution">
    <text evidence="3">The sequence shown here is derived from an EMBL/GenBank/DDBJ whole genome shotgun (WGS) entry which is preliminary data.</text>
</comment>
<evidence type="ECO:0000259" key="2">
    <source>
        <dbReference type="Pfam" id="PF12937"/>
    </source>
</evidence>
<sequence>MAAISSKASDEIMQEVSRKKRIAGSKKLFELTGQAPSPSKDYLQVLVTEGGVVLRRVPITVRGVTQGAVPAPSEKVLTLEEFAVDADFQAEVGRTFGTEALKQVKRAASGRWDVFLRLGEDLLIAIMSLLDLQSIARLSCVNQHLRETCNCDRLWELLYRTHQGHPSEEIGSLATERGWKTVFFMNKLQLQKELSRRRREKPGDVESPASDFTFLTES</sequence>
<dbReference type="InterPro" id="IPR001810">
    <property type="entry name" value="F-box_dom"/>
</dbReference>
<protein>
    <submittedName>
        <fullName evidence="3">F-box only protein 36</fullName>
    </submittedName>
</protein>
<gene>
    <name evidence="3" type="ORF">GBAR_LOCUS1451</name>
</gene>
<dbReference type="Proteomes" id="UP001174909">
    <property type="component" value="Unassembled WGS sequence"/>
</dbReference>
<organism evidence="3 4">
    <name type="scientific">Geodia barretti</name>
    <name type="common">Barrett's horny sponge</name>
    <dbReference type="NCBI Taxonomy" id="519541"/>
    <lineage>
        <taxon>Eukaryota</taxon>
        <taxon>Metazoa</taxon>
        <taxon>Porifera</taxon>
        <taxon>Demospongiae</taxon>
        <taxon>Heteroscleromorpha</taxon>
        <taxon>Tetractinellida</taxon>
        <taxon>Astrophorina</taxon>
        <taxon>Geodiidae</taxon>
        <taxon>Geodia</taxon>
    </lineage>
</organism>
<reference evidence="3" key="1">
    <citation type="submission" date="2023-03" db="EMBL/GenBank/DDBJ databases">
        <authorList>
            <person name="Steffen K."/>
            <person name="Cardenas P."/>
        </authorList>
    </citation>
    <scope>NUCLEOTIDE SEQUENCE</scope>
</reference>
<accession>A0AA35QXH5</accession>
<dbReference type="InterPro" id="IPR036047">
    <property type="entry name" value="F-box-like_dom_sf"/>
</dbReference>
<name>A0AA35QXH5_GEOBA</name>
<feature type="region of interest" description="Disordered" evidence="1">
    <location>
        <begin position="195"/>
        <end position="218"/>
    </location>
</feature>
<dbReference type="AlphaFoldDB" id="A0AA35QXH5"/>
<evidence type="ECO:0000313" key="4">
    <source>
        <dbReference type="Proteomes" id="UP001174909"/>
    </source>
</evidence>
<feature type="domain" description="F-box" evidence="2">
    <location>
        <begin position="120"/>
        <end position="160"/>
    </location>
</feature>
<proteinExistence type="predicted"/>
<evidence type="ECO:0000256" key="1">
    <source>
        <dbReference type="SAM" id="MobiDB-lite"/>
    </source>
</evidence>